<comment type="caution">
    <text evidence="7">The sequence shown here is derived from an EMBL/GenBank/DDBJ whole genome shotgun (WGS) entry which is preliminary data.</text>
</comment>
<name>A0A8H7TAM1_9HELO</name>
<gene>
    <name evidence="7" type="ORF">IFR04_008791</name>
</gene>
<organism evidence="7 8">
    <name type="scientific">Cadophora malorum</name>
    <dbReference type="NCBI Taxonomy" id="108018"/>
    <lineage>
        <taxon>Eukaryota</taxon>
        <taxon>Fungi</taxon>
        <taxon>Dikarya</taxon>
        <taxon>Ascomycota</taxon>
        <taxon>Pezizomycotina</taxon>
        <taxon>Leotiomycetes</taxon>
        <taxon>Helotiales</taxon>
        <taxon>Ploettnerulaceae</taxon>
        <taxon>Cadophora</taxon>
    </lineage>
</organism>
<dbReference type="PANTHER" id="PTHR11426">
    <property type="entry name" value="HISTONE H3"/>
    <property type="match status" value="1"/>
</dbReference>
<evidence type="ECO:0000256" key="2">
    <source>
        <dbReference type="ARBA" id="ARBA00010343"/>
    </source>
</evidence>
<protein>
    <recommendedName>
        <fullName evidence="6">Core Histone H2A/H2B/H3 domain-containing protein</fullName>
    </recommendedName>
</protein>
<dbReference type="InterPro" id="IPR009072">
    <property type="entry name" value="Histone-fold"/>
</dbReference>
<comment type="similarity">
    <text evidence="2">Belongs to the histone H3 family.</text>
</comment>
<evidence type="ECO:0000256" key="4">
    <source>
        <dbReference type="ARBA" id="ARBA00023269"/>
    </source>
</evidence>
<accession>A0A8H7TAM1</accession>
<dbReference type="Pfam" id="PF00125">
    <property type="entry name" value="Histone"/>
    <property type="match status" value="1"/>
</dbReference>
<keyword evidence="4" id="KW-0544">Nucleosome core</keyword>
<reference evidence="7" key="1">
    <citation type="submission" date="2021-02" db="EMBL/GenBank/DDBJ databases">
        <title>Genome sequence Cadophora malorum strain M34.</title>
        <authorList>
            <person name="Stefanovic E."/>
            <person name="Vu D."/>
            <person name="Scully C."/>
            <person name="Dijksterhuis J."/>
            <person name="Roader J."/>
            <person name="Houbraken J."/>
        </authorList>
    </citation>
    <scope>NUCLEOTIDE SEQUENCE</scope>
    <source>
        <strain evidence="7">M34</strain>
    </source>
</reference>
<dbReference type="GO" id="GO:0003677">
    <property type="term" value="F:DNA binding"/>
    <property type="evidence" value="ECO:0007669"/>
    <property type="project" value="InterPro"/>
</dbReference>
<feature type="region of interest" description="Disordered" evidence="5">
    <location>
        <begin position="40"/>
        <end position="71"/>
    </location>
</feature>
<keyword evidence="8" id="KW-1185">Reference proteome</keyword>
<dbReference type="SUPFAM" id="SSF47113">
    <property type="entry name" value="Histone-fold"/>
    <property type="match status" value="1"/>
</dbReference>
<proteinExistence type="inferred from homology"/>
<dbReference type="Proteomes" id="UP000664132">
    <property type="component" value="Unassembled WGS sequence"/>
</dbReference>
<dbReference type="GO" id="GO:0000786">
    <property type="term" value="C:nucleosome"/>
    <property type="evidence" value="ECO:0007669"/>
    <property type="project" value="UniProtKB-KW"/>
</dbReference>
<dbReference type="InterPro" id="IPR007125">
    <property type="entry name" value="H2A/H2B/H3"/>
</dbReference>
<evidence type="ECO:0000256" key="1">
    <source>
        <dbReference type="ARBA" id="ARBA00004286"/>
    </source>
</evidence>
<dbReference type="EMBL" id="JAFJYH010000138">
    <property type="protein sequence ID" value="KAG4418054.1"/>
    <property type="molecule type" value="Genomic_DNA"/>
</dbReference>
<dbReference type="AlphaFoldDB" id="A0A8H7TAM1"/>
<dbReference type="Gene3D" id="1.10.20.10">
    <property type="entry name" value="Histone, subunit A"/>
    <property type="match status" value="1"/>
</dbReference>
<keyword evidence="3" id="KW-0158">Chromosome</keyword>
<comment type="subcellular location">
    <subcellularLocation>
        <location evidence="1">Chromosome</location>
    </subcellularLocation>
</comment>
<dbReference type="SMART" id="SM00428">
    <property type="entry name" value="H3"/>
    <property type="match status" value="1"/>
</dbReference>
<evidence type="ECO:0000313" key="7">
    <source>
        <dbReference type="EMBL" id="KAG4418054.1"/>
    </source>
</evidence>
<dbReference type="GO" id="GO:0030527">
    <property type="term" value="F:structural constituent of chromatin"/>
    <property type="evidence" value="ECO:0007669"/>
    <property type="project" value="InterPro"/>
</dbReference>
<keyword evidence="4" id="KW-0238">DNA-binding</keyword>
<evidence type="ECO:0000256" key="3">
    <source>
        <dbReference type="ARBA" id="ARBA00022454"/>
    </source>
</evidence>
<evidence type="ECO:0000256" key="5">
    <source>
        <dbReference type="SAM" id="MobiDB-lite"/>
    </source>
</evidence>
<dbReference type="GO" id="GO:0046982">
    <property type="term" value="F:protein heterodimerization activity"/>
    <property type="evidence" value="ECO:0007669"/>
    <property type="project" value="InterPro"/>
</dbReference>
<dbReference type="InterPro" id="IPR000164">
    <property type="entry name" value="Histone_H3/CENP-A"/>
</dbReference>
<evidence type="ECO:0000313" key="8">
    <source>
        <dbReference type="Proteomes" id="UP000664132"/>
    </source>
</evidence>
<feature type="domain" description="Core Histone H2A/H2B/H3" evidence="6">
    <location>
        <begin position="69"/>
        <end position="144"/>
    </location>
</feature>
<evidence type="ECO:0000259" key="6">
    <source>
        <dbReference type="Pfam" id="PF00125"/>
    </source>
</evidence>
<sequence length="157" mass="17440">MVEIKDFDHHTSTVLTYAGPTPNTHLNSHHDLTFRTKEMNAESTGNMSVDEDPSGKRLGESASTLPGKDQVDQEGHAIRDVVFTRLAREIFEELKTDMRLSSKAIEALQEAAEAILVIFFEVANQNAIKNERDTVNLKDLAVARLLMKYGPSADLEA</sequence>